<evidence type="ECO:0000256" key="1">
    <source>
        <dbReference type="SAM" id="Phobius"/>
    </source>
</evidence>
<dbReference type="EMBL" id="FNCA01000006">
    <property type="protein sequence ID" value="SDG00612.1"/>
    <property type="molecule type" value="Genomic_DNA"/>
</dbReference>
<dbReference type="Proteomes" id="UP000199259">
    <property type="component" value="Unassembled WGS sequence"/>
</dbReference>
<dbReference type="AlphaFoldDB" id="A0A7Z7AZN9"/>
<dbReference type="OrthoDB" id="141863at2157"/>
<gene>
    <name evidence="2" type="ORF">SAMN04488589_1893</name>
</gene>
<comment type="caution">
    <text evidence="2">The sequence shown here is derived from an EMBL/GenBank/DDBJ whole genome shotgun (WGS) entry which is preliminary data.</text>
</comment>
<keyword evidence="3" id="KW-1185">Reference proteome</keyword>
<evidence type="ECO:0000313" key="2">
    <source>
        <dbReference type="EMBL" id="SDG00612.1"/>
    </source>
</evidence>
<proteinExistence type="predicted"/>
<sequence>MKHKYCSVILVLFILMSVYSSGCVSKNPEEQVPETVTTFLTAINDGDFNTAFNMYTGKDFLAVASIKMIFGNKGIEPGSIEDMNIVSQNITDTLAAVEVECTVLDSEGKNNIIPIYFTLQNSQLGWIVTRVSFTVPLTLDNAQVVDVPVETTKIDVIANNAPLIFIFAVLMLGAGLYIDKKDKAKKKENSRTIDVSGATPIQKESIAQYVKFVPSQQITVGKPATVDVWVKNFTQQPYHDFAIKAKFANSLEPEKINLFFDTIAPGETAKRTWVVKPKLSGWASIEEPTVVFNYGGTKYIGVLDPVWLQVQ</sequence>
<keyword evidence="1" id="KW-0472">Membrane</keyword>
<keyword evidence="1" id="KW-1133">Transmembrane helix</keyword>
<name>A0A7Z7AZN9_9EURY</name>
<organism evidence="2 3">
    <name type="scientific">Methanolobus vulcani</name>
    <dbReference type="NCBI Taxonomy" id="38026"/>
    <lineage>
        <taxon>Archaea</taxon>
        <taxon>Methanobacteriati</taxon>
        <taxon>Methanobacteriota</taxon>
        <taxon>Stenosarchaea group</taxon>
        <taxon>Methanomicrobia</taxon>
        <taxon>Methanosarcinales</taxon>
        <taxon>Methanosarcinaceae</taxon>
        <taxon>Methanolobus</taxon>
    </lineage>
</organism>
<reference evidence="2 3" key="1">
    <citation type="submission" date="2016-10" db="EMBL/GenBank/DDBJ databases">
        <authorList>
            <person name="Varghese N."/>
            <person name="Submissions S."/>
        </authorList>
    </citation>
    <scope>NUCLEOTIDE SEQUENCE [LARGE SCALE GENOMIC DNA]</scope>
    <source>
        <strain evidence="2 3">PL 12/M</strain>
    </source>
</reference>
<keyword evidence="1" id="KW-0812">Transmembrane</keyword>
<feature type="transmembrane region" description="Helical" evidence="1">
    <location>
        <begin position="161"/>
        <end position="178"/>
    </location>
</feature>
<evidence type="ECO:0000313" key="3">
    <source>
        <dbReference type="Proteomes" id="UP000199259"/>
    </source>
</evidence>
<accession>A0A7Z7AZN9</accession>
<protein>
    <submittedName>
        <fullName evidence="2">Uncharacterized protein</fullName>
    </submittedName>
</protein>